<accession>W3XQA2</accession>
<dbReference type="EMBL" id="KI912109">
    <property type="protein sequence ID" value="ETS87436.1"/>
    <property type="molecule type" value="Genomic_DNA"/>
</dbReference>
<dbReference type="InParanoid" id="W3XQA2"/>
<feature type="region of interest" description="Disordered" evidence="1">
    <location>
        <begin position="1"/>
        <end position="46"/>
    </location>
</feature>
<dbReference type="AlphaFoldDB" id="W3XQA2"/>
<evidence type="ECO:0000313" key="2">
    <source>
        <dbReference type="EMBL" id="ETS87436.1"/>
    </source>
</evidence>
<feature type="compositionally biased region" description="Low complexity" evidence="1">
    <location>
        <begin position="33"/>
        <end position="42"/>
    </location>
</feature>
<proteinExistence type="predicted"/>
<dbReference type="HOGENOM" id="CLU_2543312_0_0_1"/>
<dbReference type="Proteomes" id="UP000030651">
    <property type="component" value="Unassembled WGS sequence"/>
</dbReference>
<evidence type="ECO:0000256" key="1">
    <source>
        <dbReference type="SAM" id="MobiDB-lite"/>
    </source>
</evidence>
<protein>
    <submittedName>
        <fullName evidence="2">Uncharacterized protein</fullName>
    </submittedName>
</protein>
<evidence type="ECO:0000313" key="3">
    <source>
        <dbReference type="Proteomes" id="UP000030651"/>
    </source>
</evidence>
<dbReference type="GeneID" id="19266277"/>
<dbReference type="KEGG" id="pfy:PFICI_01264"/>
<sequence>MSQLALQGDGQSRDRRSESPSVATSHLCSSPTQAQQTQHQIQDSPTIGRAAVSFLDISDDNDSVTTILTPPPPPLTITITGAK</sequence>
<feature type="compositionally biased region" description="Polar residues" evidence="1">
    <location>
        <begin position="19"/>
        <end position="32"/>
    </location>
</feature>
<reference evidence="3" key="1">
    <citation type="journal article" date="2015" name="BMC Genomics">
        <title>Genomic and transcriptomic analysis of the endophytic fungus Pestalotiopsis fici reveals its lifestyle and high potential for synthesis of natural products.</title>
        <authorList>
            <person name="Wang X."/>
            <person name="Zhang X."/>
            <person name="Liu L."/>
            <person name="Xiang M."/>
            <person name="Wang W."/>
            <person name="Sun X."/>
            <person name="Che Y."/>
            <person name="Guo L."/>
            <person name="Liu G."/>
            <person name="Guo L."/>
            <person name="Wang C."/>
            <person name="Yin W.B."/>
            <person name="Stadler M."/>
            <person name="Zhang X."/>
            <person name="Liu X."/>
        </authorList>
    </citation>
    <scope>NUCLEOTIDE SEQUENCE [LARGE SCALE GENOMIC DNA]</scope>
    <source>
        <strain evidence="3">W106-1 / CGMCC3.15140</strain>
    </source>
</reference>
<keyword evidence="3" id="KW-1185">Reference proteome</keyword>
<name>W3XQA2_PESFW</name>
<organism evidence="2 3">
    <name type="scientific">Pestalotiopsis fici (strain W106-1 / CGMCC3.15140)</name>
    <dbReference type="NCBI Taxonomy" id="1229662"/>
    <lineage>
        <taxon>Eukaryota</taxon>
        <taxon>Fungi</taxon>
        <taxon>Dikarya</taxon>
        <taxon>Ascomycota</taxon>
        <taxon>Pezizomycotina</taxon>
        <taxon>Sordariomycetes</taxon>
        <taxon>Xylariomycetidae</taxon>
        <taxon>Amphisphaeriales</taxon>
        <taxon>Sporocadaceae</taxon>
        <taxon>Pestalotiopsis</taxon>
    </lineage>
</organism>
<dbReference type="RefSeq" id="XP_007828036.1">
    <property type="nucleotide sequence ID" value="XM_007829845.1"/>
</dbReference>
<gene>
    <name evidence="2" type="ORF">PFICI_01264</name>
</gene>